<keyword evidence="1" id="KW-0812">Transmembrane</keyword>
<gene>
    <name evidence="2" type="ORF">TraAM80_00857</name>
</gene>
<evidence type="ECO:0000313" key="3">
    <source>
        <dbReference type="Proteomes" id="UP000283634"/>
    </source>
</evidence>
<keyword evidence="1" id="KW-1133">Transmembrane helix</keyword>
<dbReference type="VEuPathDB" id="TriTrypDB:TRSC58_00920"/>
<dbReference type="GeneID" id="40324790"/>
<comment type="caution">
    <text evidence="2">The sequence shown here is derived from an EMBL/GenBank/DDBJ whole genome shotgun (WGS) entry which is preliminary data.</text>
</comment>
<proteinExistence type="predicted"/>
<keyword evidence="1" id="KW-0472">Membrane</keyword>
<dbReference type="RefSeq" id="XP_029242239.1">
    <property type="nucleotide sequence ID" value="XM_029377920.1"/>
</dbReference>
<protein>
    <submittedName>
        <fullName evidence="2">Uncharacterized protein</fullName>
    </submittedName>
</protein>
<feature type="transmembrane region" description="Helical" evidence="1">
    <location>
        <begin position="20"/>
        <end position="39"/>
    </location>
</feature>
<reference evidence="2 3" key="1">
    <citation type="journal article" date="2018" name="BMC Genomics">
        <title>Genomic comparison of Trypanosoma conorhini and Trypanosoma rangeli to Trypanosoma cruzi strains of high and low virulence.</title>
        <authorList>
            <person name="Bradwell K.R."/>
            <person name="Koparde V.N."/>
            <person name="Matveyev A.V."/>
            <person name="Serrano M.G."/>
            <person name="Alves J.M."/>
            <person name="Parikh H."/>
            <person name="Huang B."/>
            <person name="Lee V."/>
            <person name="Espinosa-Alvarez O."/>
            <person name="Ortiz P.A."/>
            <person name="Costa-Martins A.G."/>
            <person name="Teixeira M.M."/>
            <person name="Buck G.A."/>
        </authorList>
    </citation>
    <scope>NUCLEOTIDE SEQUENCE [LARGE SCALE GENOMIC DNA]</scope>
    <source>
        <strain evidence="2 3">AM80</strain>
    </source>
</reference>
<dbReference type="OrthoDB" id="248096at2759"/>
<feature type="transmembrane region" description="Helical" evidence="1">
    <location>
        <begin position="282"/>
        <end position="306"/>
    </location>
</feature>
<name>A0A422P1F3_TRYRA</name>
<keyword evidence="3" id="KW-1185">Reference proteome</keyword>
<accession>A0A422P1F3</accession>
<dbReference type="EMBL" id="MKGL01000016">
    <property type="protein sequence ID" value="RNF11529.1"/>
    <property type="molecule type" value="Genomic_DNA"/>
</dbReference>
<feature type="transmembrane region" description="Helical" evidence="1">
    <location>
        <begin position="177"/>
        <end position="201"/>
    </location>
</feature>
<sequence length="332" mass="37415">MPFTDIPIFFTDAGPYPSIAVLAAWTLVLGVSFVVFGVARPVGRGTRAPTAGEKETSFLPLWWVRQLYFCVASWPLFDMVHRMASYIFLPSRVLWRRHMLQLPDGRFGNWVNQLRLSILCLLQSKELHGTCADWQLPMASFTSSIAPYSVNEAPGATQCGIEGNGHMSNKEWEYCQWVALVSVLTTMMILFVTCGAILRLFPLQPSKHEIHEDDCSEAGTTSDDDVSSASDQELWWGLGEPDDACLLSPEAIAEEQRWKSMEVEKRLSQQRQRGHEKQKEKCGVLTLLHEYWPVFLSVCYAGLYAFTGGMPLLMRWVYPSCVMLVTVCGMIA</sequence>
<dbReference type="OMA" id="WTEWVNW"/>
<organism evidence="2 3">
    <name type="scientific">Trypanosoma rangeli</name>
    <dbReference type="NCBI Taxonomy" id="5698"/>
    <lineage>
        <taxon>Eukaryota</taxon>
        <taxon>Discoba</taxon>
        <taxon>Euglenozoa</taxon>
        <taxon>Kinetoplastea</taxon>
        <taxon>Metakinetoplastina</taxon>
        <taxon>Trypanosomatida</taxon>
        <taxon>Trypanosomatidae</taxon>
        <taxon>Trypanosoma</taxon>
        <taxon>Herpetosoma</taxon>
    </lineage>
</organism>
<evidence type="ECO:0000313" key="2">
    <source>
        <dbReference type="EMBL" id="RNF11529.1"/>
    </source>
</evidence>
<dbReference type="Proteomes" id="UP000283634">
    <property type="component" value="Unassembled WGS sequence"/>
</dbReference>
<evidence type="ECO:0000256" key="1">
    <source>
        <dbReference type="SAM" id="Phobius"/>
    </source>
</evidence>
<dbReference type="AlphaFoldDB" id="A0A422P1F3"/>